<dbReference type="Gene3D" id="3.40.50.2020">
    <property type="match status" value="1"/>
</dbReference>
<feature type="domain" description="Phosphoribosyltransferase" evidence="2">
    <location>
        <begin position="110"/>
        <end position="201"/>
    </location>
</feature>
<keyword evidence="4" id="KW-1185">Reference proteome</keyword>
<dbReference type="Proteomes" id="UP000199496">
    <property type="component" value="Unassembled WGS sequence"/>
</dbReference>
<dbReference type="InterPro" id="IPR029057">
    <property type="entry name" value="PRTase-like"/>
</dbReference>
<evidence type="ECO:0000256" key="1">
    <source>
        <dbReference type="ARBA" id="ARBA00008007"/>
    </source>
</evidence>
<dbReference type="AlphaFoldDB" id="A0A1H9BBV0"/>
<dbReference type="STRING" id="867345.SAMN05421693_10866"/>
<organism evidence="3 4">
    <name type="scientific">Ectothiorhodospira magna</name>
    <dbReference type="NCBI Taxonomy" id="867345"/>
    <lineage>
        <taxon>Bacteria</taxon>
        <taxon>Pseudomonadati</taxon>
        <taxon>Pseudomonadota</taxon>
        <taxon>Gammaproteobacteria</taxon>
        <taxon>Chromatiales</taxon>
        <taxon>Ectothiorhodospiraceae</taxon>
        <taxon>Ectothiorhodospira</taxon>
    </lineage>
</organism>
<dbReference type="InterPro" id="IPR051910">
    <property type="entry name" value="ComF/GntX_DNA_util-trans"/>
</dbReference>
<dbReference type="PANTHER" id="PTHR47505">
    <property type="entry name" value="DNA UTILIZATION PROTEIN YHGH"/>
    <property type="match status" value="1"/>
</dbReference>
<evidence type="ECO:0000313" key="4">
    <source>
        <dbReference type="Proteomes" id="UP000199496"/>
    </source>
</evidence>
<dbReference type="SUPFAM" id="SSF53271">
    <property type="entry name" value="PRTase-like"/>
    <property type="match status" value="1"/>
</dbReference>
<dbReference type="InterPro" id="IPR000836">
    <property type="entry name" value="PRTase_dom"/>
</dbReference>
<dbReference type="EMBL" id="FOFO01000008">
    <property type="protein sequence ID" value="SEP86325.1"/>
    <property type="molecule type" value="Genomic_DNA"/>
</dbReference>
<gene>
    <name evidence="3" type="ORF">SAMN05421693_10866</name>
</gene>
<dbReference type="PANTHER" id="PTHR47505:SF1">
    <property type="entry name" value="DNA UTILIZATION PROTEIN YHGH"/>
    <property type="match status" value="1"/>
</dbReference>
<dbReference type="CDD" id="cd06223">
    <property type="entry name" value="PRTases_typeI"/>
    <property type="match status" value="1"/>
</dbReference>
<reference evidence="3 4" key="1">
    <citation type="submission" date="2016-10" db="EMBL/GenBank/DDBJ databases">
        <authorList>
            <person name="de Groot N.N."/>
        </authorList>
    </citation>
    <scope>NUCLEOTIDE SEQUENCE [LARGE SCALE GENOMIC DNA]</scope>
    <source>
        <strain evidence="3 4">B7-7</strain>
    </source>
</reference>
<proteinExistence type="inferred from homology"/>
<dbReference type="Pfam" id="PF00156">
    <property type="entry name" value="Pribosyltran"/>
    <property type="match status" value="1"/>
</dbReference>
<accession>A0A1H9BBV0</accession>
<evidence type="ECO:0000313" key="3">
    <source>
        <dbReference type="EMBL" id="SEP86325.1"/>
    </source>
</evidence>
<comment type="similarity">
    <text evidence="1">Belongs to the ComF/GntX family.</text>
</comment>
<protein>
    <submittedName>
        <fullName evidence="3">ComF family protein</fullName>
    </submittedName>
</protein>
<name>A0A1H9BBV0_9GAMM</name>
<evidence type="ECO:0000259" key="2">
    <source>
        <dbReference type="Pfam" id="PF00156"/>
    </source>
</evidence>
<sequence length="203" mass="22113">MDLCAACREALPVSDHACTRCGLPLAYPAPFCGHCLRGPPPFEATWAALSYTSPVDGLIADFKFRARLPQGRLLGQLMADVLAPRVVMPDCLIPVPLHRHRLRERGFNQSLELARPLARRLNCALIHDAVIRIRATPPQYTLAATERRVNLRGAFRVAPGFEAGHVALVDDVMTTGSTLREIAAALKAHGVGRVDVWVLARAG</sequence>